<dbReference type="PROSITE" id="PS01360">
    <property type="entry name" value="ZF_MYND_1"/>
    <property type="match status" value="1"/>
</dbReference>
<name>A0AAD3DDF7_9STRA</name>
<keyword evidence="7" id="KW-1185">Reference proteome</keyword>
<reference evidence="6 7" key="1">
    <citation type="journal article" date="2021" name="Sci. Rep.">
        <title>The genome of the diatom Chaetoceros tenuissimus carries an ancient integrated fragment of an extant virus.</title>
        <authorList>
            <person name="Hongo Y."/>
            <person name="Kimura K."/>
            <person name="Takaki Y."/>
            <person name="Yoshida Y."/>
            <person name="Baba S."/>
            <person name="Kobayashi G."/>
            <person name="Nagasaki K."/>
            <person name="Hano T."/>
            <person name="Tomaru Y."/>
        </authorList>
    </citation>
    <scope>NUCLEOTIDE SEQUENCE [LARGE SCALE GENOMIC DNA]</scope>
    <source>
        <strain evidence="6 7">NIES-3715</strain>
    </source>
</reference>
<gene>
    <name evidence="6" type="ORF">CTEN210_17826</name>
</gene>
<keyword evidence="2 4" id="KW-0863">Zinc-finger</keyword>
<dbReference type="Pfam" id="PF01753">
    <property type="entry name" value="zf-MYND"/>
    <property type="match status" value="1"/>
</dbReference>
<evidence type="ECO:0000313" key="6">
    <source>
        <dbReference type="EMBL" id="GFH61350.1"/>
    </source>
</evidence>
<accession>A0AAD3DDF7</accession>
<sequence>MPNINKVGALVEATGLVNAKDLNGKVGTVIKQKNEAGRVAVLFRGIDKPKLIKESNLREFSPYSYITRNGTVARIRTENGKGKTCVDCHCDLDGKDYLYESGEYRCEEDYVNTFTEEGYKGLCVQCHTFVGKRELTVAPREPFDAVYPNGILPDGRQIKDTTNNAFYAHQKCLDCMLCGCSMEKAEHGMQFGMNNTADTFPLEITCNGPPGSTGWCSNELGPYKEASKRLTELQNMNLDEIQNILQERQVACKSNESKDSMICKIIVTDKKKGDKVSNVVTHTDASGKEHHYEVKSREAPGAVLRDRRCKHGAKQWAYDDTPAQRRKRKLINEFINTYMRAGDNFNLFAECLVKNKEVVLDDVEERFMPGALWSMAVGTVIHEEGALTYAAMNIFASLFIDGVLDMIASSSSNDFTSRDCFGVLMSLQAKGIMDKLNNQDKLFLFMHQYEKRHCDCMKYVAAAIEIGSLRKGKEMKIKRNVETCAYCDEALVRPRICSGCKMVAYCHEMHQREHWKVHKKDCSGRKKKA</sequence>
<evidence type="ECO:0000259" key="5">
    <source>
        <dbReference type="PROSITE" id="PS50865"/>
    </source>
</evidence>
<dbReference type="InterPro" id="IPR002893">
    <property type="entry name" value="Znf_MYND"/>
</dbReference>
<comment type="caution">
    <text evidence="6">The sequence shown here is derived from an EMBL/GenBank/DDBJ whole genome shotgun (WGS) entry which is preliminary data.</text>
</comment>
<dbReference type="GO" id="GO:0008270">
    <property type="term" value="F:zinc ion binding"/>
    <property type="evidence" value="ECO:0007669"/>
    <property type="project" value="UniProtKB-KW"/>
</dbReference>
<dbReference type="SUPFAM" id="SSF144232">
    <property type="entry name" value="HIT/MYND zinc finger-like"/>
    <property type="match status" value="1"/>
</dbReference>
<feature type="domain" description="MYND-type" evidence="5">
    <location>
        <begin position="484"/>
        <end position="522"/>
    </location>
</feature>
<dbReference type="PROSITE" id="PS50865">
    <property type="entry name" value="ZF_MYND_2"/>
    <property type="match status" value="1"/>
</dbReference>
<dbReference type="Gene3D" id="6.10.140.2220">
    <property type="match status" value="1"/>
</dbReference>
<evidence type="ECO:0000256" key="2">
    <source>
        <dbReference type="ARBA" id="ARBA00022771"/>
    </source>
</evidence>
<keyword evidence="1" id="KW-0479">Metal-binding</keyword>
<evidence type="ECO:0000256" key="4">
    <source>
        <dbReference type="PROSITE-ProRule" id="PRU00134"/>
    </source>
</evidence>
<evidence type="ECO:0000313" key="7">
    <source>
        <dbReference type="Proteomes" id="UP001054902"/>
    </source>
</evidence>
<evidence type="ECO:0000256" key="3">
    <source>
        <dbReference type="ARBA" id="ARBA00022833"/>
    </source>
</evidence>
<evidence type="ECO:0000256" key="1">
    <source>
        <dbReference type="ARBA" id="ARBA00022723"/>
    </source>
</evidence>
<organism evidence="6 7">
    <name type="scientific">Chaetoceros tenuissimus</name>
    <dbReference type="NCBI Taxonomy" id="426638"/>
    <lineage>
        <taxon>Eukaryota</taxon>
        <taxon>Sar</taxon>
        <taxon>Stramenopiles</taxon>
        <taxon>Ochrophyta</taxon>
        <taxon>Bacillariophyta</taxon>
        <taxon>Coscinodiscophyceae</taxon>
        <taxon>Chaetocerotophycidae</taxon>
        <taxon>Chaetocerotales</taxon>
        <taxon>Chaetocerotaceae</taxon>
        <taxon>Chaetoceros</taxon>
    </lineage>
</organism>
<dbReference type="AlphaFoldDB" id="A0AAD3DDF7"/>
<dbReference type="EMBL" id="BLLK01000074">
    <property type="protein sequence ID" value="GFH61350.1"/>
    <property type="molecule type" value="Genomic_DNA"/>
</dbReference>
<dbReference type="Proteomes" id="UP001054902">
    <property type="component" value="Unassembled WGS sequence"/>
</dbReference>
<proteinExistence type="predicted"/>
<keyword evidence="3" id="KW-0862">Zinc</keyword>
<protein>
    <recommendedName>
        <fullName evidence="5">MYND-type domain-containing protein</fullName>
    </recommendedName>
</protein>